<dbReference type="CDD" id="cd00002">
    <property type="entry name" value="YbaK_deacylase"/>
    <property type="match status" value="1"/>
</dbReference>
<evidence type="ECO:0000259" key="5">
    <source>
        <dbReference type="Pfam" id="PF04073"/>
    </source>
</evidence>
<dbReference type="RefSeq" id="WP_209467911.1">
    <property type="nucleotide sequence ID" value="NZ_JAGGLG010000036.1"/>
</dbReference>
<dbReference type="SUPFAM" id="SSF55826">
    <property type="entry name" value="YbaK/ProRS associated domain"/>
    <property type="match status" value="1"/>
</dbReference>
<dbReference type="EC" id="4.2.-.-" evidence="4"/>
<dbReference type="Proteomes" id="UP001519289">
    <property type="component" value="Unassembled WGS sequence"/>
</dbReference>
<keyword evidence="7" id="KW-1185">Reference proteome</keyword>
<evidence type="ECO:0000256" key="3">
    <source>
        <dbReference type="ARBA" id="ARBA00023239"/>
    </source>
</evidence>
<comment type="similarity">
    <text evidence="1 4">Belongs to the prolyl-tRNA editing family. YbaK/EbsC subfamily.</text>
</comment>
<accession>A0ABS4JWB0</accession>
<organism evidence="6 7">
    <name type="scientific">Symbiobacterium terraclitae</name>
    <dbReference type="NCBI Taxonomy" id="557451"/>
    <lineage>
        <taxon>Bacteria</taxon>
        <taxon>Bacillati</taxon>
        <taxon>Bacillota</taxon>
        <taxon>Clostridia</taxon>
        <taxon>Eubacteriales</taxon>
        <taxon>Symbiobacteriaceae</taxon>
        <taxon>Symbiobacterium</taxon>
    </lineage>
</organism>
<keyword evidence="2 4" id="KW-0648">Protein biosynthesis</keyword>
<dbReference type="GO" id="GO:0016787">
    <property type="term" value="F:hydrolase activity"/>
    <property type="evidence" value="ECO:0007669"/>
    <property type="project" value="UniProtKB-KW"/>
</dbReference>
<dbReference type="PIRSF" id="PIRSF006181">
    <property type="entry name" value="EbsC_YbaK"/>
    <property type="match status" value="1"/>
</dbReference>
<dbReference type="InterPro" id="IPR036754">
    <property type="entry name" value="YbaK/aa-tRNA-synt-asso_dom_sf"/>
</dbReference>
<feature type="domain" description="YbaK/aminoacyl-tRNA synthetase-associated" evidence="5">
    <location>
        <begin position="26"/>
        <end position="144"/>
    </location>
</feature>
<evidence type="ECO:0000256" key="2">
    <source>
        <dbReference type="ARBA" id="ARBA00022917"/>
    </source>
</evidence>
<gene>
    <name evidence="6" type="ORF">J2Z79_003251</name>
</gene>
<dbReference type="PANTHER" id="PTHR30411:SF0">
    <property type="entry name" value="CYS-TRNA(PRO)_CYS-TRNA(CYS) DEACYLASE YBAK"/>
    <property type="match status" value="1"/>
</dbReference>
<keyword evidence="3 4" id="KW-0456">Lyase</keyword>
<sequence length="155" mass="16912">MKTIAARILDQLKIPYELREYEWSEEEMDAVSVARKIGLPPEQVFKTLVVRGDRTGVLVASIPGSAELDLKRLAAVSGNKKVEMVPVKEIQGLTGYIRGGVSPLGMKKQYPYYLDETAEIIDQLAVSAGQRGLQLVLSGPDLIRATGATLADLSR</sequence>
<evidence type="ECO:0000313" key="7">
    <source>
        <dbReference type="Proteomes" id="UP001519289"/>
    </source>
</evidence>
<dbReference type="Pfam" id="PF04073">
    <property type="entry name" value="tRNA_edit"/>
    <property type="match status" value="1"/>
</dbReference>
<keyword evidence="6" id="KW-0378">Hydrolase</keyword>
<dbReference type="InterPro" id="IPR004369">
    <property type="entry name" value="Prolyl-tRNA_editing_YbaK/EbsC"/>
</dbReference>
<evidence type="ECO:0000313" key="6">
    <source>
        <dbReference type="EMBL" id="MBP2019809.1"/>
    </source>
</evidence>
<reference evidence="6 7" key="1">
    <citation type="submission" date="2021-03" db="EMBL/GenBank/DDBJ databases">
        <title>Genomic Encyclopedia of Type Strains, Phase IV (KMG-IV): sequencing the most valuable type-strain genomes for metagenomic binning, comparative biology and taxonomic classification.</title>
        <authorList>
            <person name="Goeker M."/>
        </authorList>
    </citation>
    <scope>NUCLEOTIDE SEQUENCE [LARGE SCALE GENOMIC DNA]</scope>
    <source>
        <strain evidence="6 7">DSM 27138</strain>
    </source>
</reference>
<dbReference type="InterPro" id="IPR007214">
    <property type="entry name" value="YbaK/aa-tRNA-synth-assoc-dom"/>
</dbReference>
<evidence type="ECO:0000256" key="4">
    <source>
        <dbReference type="PIRNR" id="PIRNR006181"/>
    </source>
</evidence>
<evidence type="ECO:0000256" key="1">
    <source>
        <dbReference type="ARBA" id="ARBA00009798"/>
    </source>
</evidence>
<name>A0ABS4JWB0_9FIRM</name>
<dbReference type="Gene3D" id="3.90.960.10">
    <property type="entry name" value="YbaK/aminoacyl-tRNA synthetase-associated domain"/>
    <property type="match status" value="1"/>
</dbReference>
<proteinExistence type="inferred from homology"/>
<dbReference type="EMBL" id="JAGGLG010000036">
    <property type="protein sequence ID" value="MBP2019809.1"/>
    <property type="molecule type" value="Genomic_DNA"/>
</dbReference>
<protein>
    <recommendedName>
        <fullName evidence="4">Cys-tRNA(Pro)/Cys-tRNA(Cys) deacylase</fullName>
        <ecNumber evidence="4">4.2.-.-</ecNumber>
    </recommendedName>
</protein>
<comment type="caution">
    <text evidence="6">The sequence shown here is derived from an EMBL/GenBank/DDBJ whole genome shotgun (WGS) entry which is preliminary data.</text>
</comment>
<dbReference type="NCBIfam" id="TIGR00011">
    <property type="entry name" value="YbaK_EbsC"/>
    <property type="match status" value="1"/>
</dbReference>
<dbReference type="PANTHER" id="PTHR30411">
    <property type="entry name" value="CYTOPLASMIC PROTEIN"/>
    <property type="match status" value="1"/>
</dbReference>